<gene>
    <name evidence="1" type="ORF">SpAn4DRAFT_4485</name>
</gene>
<dbReference type="InterPro" id="IPR054199">
    <property type="entry name" value="DUF6904"/>
</dbReference>
<dbReference type="Pfam" id="PF21845">
    <property type="entry name" value="DUF6904"/>
    <property type="match status" value="1"/>
</dbReference>
<evidence type="ECO:0000313" key="2">
    <source>
        <dbReference type="Proteomes" id="UP000049855"/>
    </source>
</evidence>
<sequence>MIYVTNTPNNAGVAIYGDCLDFDALYEALHVVVGDEDEYVRYEASRIRVLGVCYDLRHALMGDREVEFVDNGMDKDKMRNMAIIAHDKNIYLKINVLWPELLFVTMALNDFVRLHAEKQAKNSYHVMLDKRNIWDESISNTRLFQAAIAKSLKETVSPHSFNRMMNLLNHDYTWTDGYITQYLDVLNIKFINMDKEKRLKSIPTMAKRLTEHGKEYLEIESVVLEGAKEFGRSANDVRLKGIDYPDEIDW</sequence>
<dbReference type="AlphaFoldDB" id="A0A0U1L5Z4"/>
<organism evidence="1 2">
    <name type="scientific">Sporomusa ovata</name>
    <dbReference type="NCBI Taxonomy" id="2378"/>
    <lineage>
        <taxon>Bacteria</taxon>
        <taxon>Bacillati</taxon>
        <taxon>Bacillota</taxon>
        <taxon>Negativicutes</taxon>
        <taxon>Selenomonadales</taxon>
        <taxon>Sporomusaceae</taxon>
        <taxon>Sporomusa</taxon>
    </lineage>
</organism>
<dbReference type="RefSeq" id="WP_021171337.1">
    <property type="nucleotide sequence ID" value="NZ_CTRP01000016.1"/>
</dbReference>
<dbReference type="Proteomes" id="UP000049855">
    <property type="component" value="Unassembled WGS sequence"/>
</dbReference>
<keyword evidence="2" id="KW-1185">Reference proteome</keyword>
<accession>A0A0U1L5Z4</accession>
<name>A0A0U1L5Z4_9FIRM</name>
<protein>
    <submittedName>
        <fullName evidence="1">Uncharacterized protein</fullName>
    </submittedName>
</protein>
<proteinExistence type="predicted"/>
<reference evidence="2" key="1">
    <citation type="submission" date="2015-03" db="EMBL/GenBank/DDBJ databases">
        <authorList>
            <person name="Nijsse Bart"/>
        </authorList>
    </citation>
    <scope>NUCLEOTIDE SEQUENCE [LARGE SCALE GENOMIC DNA]</scope>
</reference>
<dbReference type="EMBL" id="CTRP01000016">
    <property type="protein sequence ID" value="CQR75121.1"/>
    <property type="molecule type" value="Genomic_DNA"/>
</dbReference>
<evidence type="ECO:0000313" key="1">
    <source>
        <dbReference type="EMBL" id="CQR75121.1"/>
    </source>
</evidence>